<dbReference type="Proteomes" id="UP000799772">
    <property type="component" value="Unassembled WGS sequence"/>
</dbReference>
<evidence type="ECO:0000259" key="4">
    <source>
        <dbReference type="PROSITE" id="PS50048"/>
    </source>
</evidence>
<evidence type="ECO:0000256" key="3">
    <source>
        <dbReference type="ARBA" id="ARBA00023242"/>
    </source>
</evidence>
<dbReference type="GO" id="GO:0008270">
    <property type="term" value="F:zinc ion binding"/>
    <property type="evidence" value="ECO:0007669"/>
    <property type="project" value="InterPro"/>
</dbReference>
<dbReference type="EMBL" id="ML978129">
    <property type="protein sequence ID" value="KAF2096867.1"/>
    <property type="molecule type" value="Genomic_DNA"/>
</dbReference>
<dbReference type="PROSITE" id="PS00463">
    <property type="entry name" value="ZN2_CY6_FUNGAL_1"/>
    <property type="match status" value="1"/>
</dbReference>
<gene>
    <name evidence="5" type="ORF">NA57DRAFT_14363</name>
</gene>
<organism evidence="5 6">
    <name type="scientific">Rhizodiscina lignyota</name>
    <dbReference type="NCBI Taxonomy" id="1504668"/>
    <lineage>
        <taxon>Eukaryota</taxon>
        <taxon>Fungi</taxon>
        <taxon>Dikarya</taxon>
        <taxon>Ascomycota</taxon>
        <taxon>Pezizomycotina</taxon>
        <taxon>Dothideomycetes</taxon>
        <taxon>Pleosporomycetidae</taxon>
        <taxon>Aulographales</taxon>
        <taxon>Rhizodiscinaceae</taxon>
        <taxon>Rhizodiscina</taxon>
    </lineage>
</organism>
<evidence type="ECO:0000313" key="5">
    <source>
        <dbReference type="EMBL" id="KAF2096867.1"/>
    </source>
</evidence>
<sequence length="655" mass="72385">IAKRRKIRKGTKSCWECKRRKIRCTFIASTESRCDGCRSRGTKCIGQEFHNEPKAAKSKADRLDRMEALVEQLAKRADPDLPGLLSHNAQDARTNTVERVNGDPCVSLISNSPIAATQPNSGVNIQGKHRYDGIRGALLAVWPSQCELDLITSITVGTSVLFHGTVCMPYSRLLSKDMPSPQEMLQLPPPGSHPVLIARKLLMLASFLQGIPPGGIKELGILGIKCHEVMSSIVETVSRLITSHDNLVGSLEGIECVMIESMYHNNAGNLHDAWLKNRRAMVRAQMMGLHLGNSPRPNMLDVETRERIDLEHMWFRLVISDRYLSLMLGLPQGSQESPFGTPKALEGCAPMERMERIEAVVGGLILQRNKGDSHNIEATHEIDKLLQDAAASMPAQWWLTPDIASITNSDTNALSETIRVMNQFSHYHLLVQLYLPYIPQSTADRKYDYGKITAVNASREILSRFMYFRGSDMITAYCRGIDFLALIASTTLCLAHIDARRRDGIGMGNRATVFQFLAHQRLGDRGLMERMLQSMEKMIQVYGDTIACKIAGILRPLLAIEAAAANGGSYSASVSSELGEQEFSCGGNANDGGDPLRISIPYFGTIKIEHGNDFFNFDDNPLGADRLLAPELAADVDDWALQGMDMASFNSLIRG</sequence>
<dbReference type="PANTHER" id="PTHR47840">
    <property type="entry name" value="ZN(II)2CYS6 TRANSCRIPTION FACTOR (EUROFUNG)-RELATED"/>
    <property type="match status" value="1"/>
</dbReference>
<protein>
    <recommendedName>
        <fullName evidence="4">Zn(2)-C6 fungal-type domain-containing protein</fullName>
    </recommendedName>
</protein>
<dbReference type="SUPFAM" id="SSF57701">
    <property type="entry name" value="Zn2/Cys6 DNA-binding domain"/>
    <property type="match status" value="1"/>
</dbReference>
<dbReference type="CDD" id="cd12148">
    <property type="entry name" value="fungal_TF_MHR"/>
    <property type="match status" value="1"/>
</dbReference>
<dbReference type="Gene3D" id="4.10.240.10">
    <property type="entry name" value="Zn(2)-C6 fungal-type DNA-binding domain"/>
    <property type="match status" value="1"/>
</dbReference>
<evidence type="ECO:0000313" key="6">
    <source>
        <dbReference type="Proteomes" id="UP000799772"/>
    </source>
</evidence>
<reference evidence="5" key="1">
    <citation type="journal article" date="2020" name="Stud. Mycol.">
        <title>101 Dothideomycetes genomes: a test case for predicting lifestyles and emergence of pathogens.</title>
        <authorList>
            <person name="Haridas S."/>
            <person name="Albert R."/>
            <person name="Binder M."/>
            <person name="Bloem J."/>
            <person name="Labutti K."/>
            <person name="Salamov A."/>
            <person name="Andreopoulos B."/>
            <person name="Baker S."/>
            <person name="Barry K."/>
            <person name="Bills G."/>
            <person name="Bluhm B."/>
            <person name="Cannon C."/>
            <person name="Castanera R."/>
            <person name="Culley D."/>
            <person name="Daum C."/>
            <person name="Ezra D."/>
            <person name="Gonzalez J."/>
            <person name="Henrissat B."/>
            <person name="Kuo A."/>
            <person name="Liang C."/>
            <person name="Lipzen A."/>
            <person name="Lutzoni F."/>
            <person name="Magnuson J."/>
            <person name="Mondo S."/>
            <person name="Nolan M."/>
            <person name="Ohm R."/>
            <person name="Pangilinan J."/>
            <person name="Park H.-J."/>
            <person name="Ramirez L."/>
            <person name="Alfaro M."/>
            <person name="Sun H."/>
            <person name="Tritt A."/>
            <person name="Yoshinaga Y."/>
            <person name="Zwiers L.-H."/>
            <person name="Turgeon B."/>
            <person name="Goodwin S."/>
            <person name="Spatafora J."/>
            <person name="Crous P."/>
            <person name="Grigoriev I."/>
        </authorList>
    </citation>
    <scope>NUCLEOTIDE SEQUENCE</scope>
    <source>
        <strain evidence="5">CBS 133067</strain>
    </source>
</reference>
<keyword evidence="1" id="KW-0805">Transcription regulation</keyword>
<dbReference type="SMART" id="SM00066">
    <property type="entry name" value="GAL4"/>
    <property type="match status" value="1"/>
</dbReference>
<dbReference type="InterPro" id="IPR036864">
    <property type="entry name" value="Zn2-C6_fun-type_DNA-bd_sf"/>
</dbReference>
<evidence type="ECO:0000256" key="1">
    <source>
        <dbReference type="ARBA" id="ARBA00023015"/>
    </source>
</evidence>
<dbReference type="PROSITE" id="PS50048">
    <property type="entry name" value="ZN2_CY6_FUNGAL_2"/>
    <property type="match status" value="1"/>
</dbReference>
<keyword evidence="3" id="KW-0539">Nucleus</keyword>
<feature type="domain" description="Zn(2)-C6 fungal-type" evidence="4">
    <location>
        <begin position="13"/>
        <end position="44"/>
    </location>
</feature>
<dbReference type="InterPro" id="IPR001138">
    <property type="entry name" value="Zn2Cys6_DnaBD"/>
</dbReference>
<comment type="caution">
    <text evidence="5">The sequence shown here is derived from an EMBL/GenBank/DDBJ whole genome shotgun (WGS) entry which is preliminary data.</text>
</comment>
<dbReference type="AlphaFoldDB" id="A0A9P4M710"/>
<evidence type="ECO:0000256" key="2">
    <source>
        <dbReference type="ARBA" id="ARBA00023163"/>
    </source>
</evidence>
<keyword evidence="2" id="KW-0804">Transcription</keyword>
<proteinExistence type="predicted"/>
<keyword evidence="6" id="KW-1185">Reference proteome</keyword>
<accession>A0A9P4M710</accession>
<dbReference type="CDD" id="cd00067">
    <property type="entry name" value="GAL4"/>
    <property type="match status" value="1"/>
</dbReference>
<feature type="non-terminal residue" evidence="5">
    <location>
        <position position="655"/>
    </location>
</feature>
<dbReference type="OrthoDB" id="5392779at2759"/>
<name>A0A9P4M710_9PEZI</name>
<dbReference type="GO" id="GO:0000981">
    <property type="term" value="F:DNA-binding transcription factor activity, RNA polymerase II-specific"/>
    <property type="evidence" value="ECO:0007669"/>
    <property type="project" value="InterPro"/>
</dbReference>
<feature type="non-terminal residue" evidence="5">
    <location>
        <position position="1"/>
    </location>
</feature>
<dbReference type="PANTHER" id="PTHR47840:SF1">
    <property type="entry name" value="ZN(II)2CYS6 TRANSCRIPTION FACTOR (EUROFUNG)"/>
    <property type="match status" value="1"/>
</dbReference>